<organism evidence="2 3">
    <name type="scientific">Candidatus Magnetobacterium bavaricum</name>
    <dbReference type="NCBI Taxonomy" id="29290"/>
    <lineage>
        <taxon>Bacteria</taxon>
        <taxon>Pseudomonadati</taxon>
        <taxon>Nitrospirota</taxon>
        <taxon>Thermodesulfovibrionia</taxon>
        <taxon>Thermodesulfovibrionales</taxon>
        <taxon>Candidatus Magnetobacteriaceae</taxon>
        <taxon>Candidatus Magnetobacterium</taxon>
    </lineage>
</organism>
<comment type="caution">
    <text evidence="2">The sequence shown here is derived from an EMBL/GenBank/DDBJ whole genome shotgun (WGS) entry which is preliminary data.</text>
</comment>
<gene>
    <name evidence="2" type="ORF">MBAV_001477</name>
</gene>
<evidence type="ECO:0000313" key="3">
    <source>
        <dbReference type="Proteomes" id="UP000033423"/>
    </source>
</evidence>
<dbReference type="Proteomes" id="UP000033423">
    <property type="component" value="Unassembled WGS sequence"/>
</dbReference>
<accession>A0A0F3GWJ2</accession>
<evidence type="ECO:0000313" key="2">
    <source>
        <dbReference type="EMBL" id="KJU86329.1"/>
    </source>
</evidence>
<feature type="non-terminal residue" evidence="2">
    <location>
        <position position="60"/>
    </location>
</feature>
<proteinExistence type="predicted"/>
<dbReference type="AlphaFoldDB" id="A0A0F3GWJ2"/>
<sequence length="60" mass="7220">MCEGSIQTIELLEEELRKVNEALQREIARREEAEKQALQNETKYRLLLNNIPQKVFYKDR</sequence>
<feature type="coiled-coil region" evidence="1">
    <location>
        <begin position="2"/>
        <end position="50"/>
    </location>
</feature>
<dbReference type="EMBL" id="LACI01000646">
    <property type="protein sequence ID" value="KJU86329.1"/>
    <property type="molecule type" value="Genomic_DNA"/>
</dbReference>
<protein>
    <submittedName>
        <fullName evidence="2">Uncharacterized protein</fullName>
    </submittedName>
</protein>
<reference evidence="2 3" key="1">
    <citation type="submission" date="2015-02" db="EMBL/GenBank/DDBJ databases">
        <title>Single-cell genomics of uncultivated deep-branching MTB reveals a conserved set of magnetosome genes.</title>
        <authorList>
            <person name="Kolinko S."/>
            <person name="Richter M."/>
            <person name="Glockner F.O."/>
            <person name="Brachmann A."/>
            <person name="Schuler D."/>
        </authorList>
    </citation>
    <scope>NUCLEOTIDE SEQUENCE [LARGE SCALE GENOMIC DNA]</scope>
    <source>
        <strain evidence="2">TM-1</strain>
    </source>
</reference>
<evidence type="ECO:0000256" key="1">
    <source>
        <dbReference type="SAM" id="Coils"/>
    </source>
</evidence>
<keyword evidence="3" id="KW-1185">Reference proteome</keyword>
<keyword evidence="1" id="KW-0175">Coiled coil</keyword>
<name>A0A0F3GWJ2_9BACT</name>